<dbReference type="InterPro" id="IPR002637">
    <property type="entry name" value="RdgB/HAM1"/>
</dbReference>
<dbReference type="Proteomes" id="UP001184861">
    <property type="component" value="Unassembled WGS sequence"/>
</dbReference>
<evidence type="ECO:0000256" key="5">
    <source>
        <dbReference type="ARBA" id="ARBA00022801"/>
    </source>
</evidence>
<comment type="subunit">
    <text evidence="2 10">Homodimer.</text>
</comment>
<dbReference type="InterPro" id="IPR020922">
    <property type="entry name" value="dITP/XTP_pyrophosphatase"/>
</dbReference>
<comment type="similarity">
    <text evidence="1 10 11">Belongs to the HAM1 NTPase family.</text>
</comment>
<organism evidence="12 13">
    <name type="scientific">Chryseobacterium rhizosphaerae</name>
    <dbReference type="NCBI Taxonomy" id="395937"/>
    <lineage>
        <taxon>Bacteria</taxon>
        <taxon>Pseudomonadati</taxon>
        <taxon>Bacteroidota</taxon>
        <taxon>Flavobacteriia</taxon>
        <taxon>Flavobacteriales</taxon>
        <taxon>Weeksellaceae</taxon>
        <taxon>Chryseobacterium group</taxon>
        <taxon>Chryseobacterium</taxon>
    </lineage>
</organism>
<evidence type="ECO:0000256" key="9">
    <source>
        <dbReference type="ARBA" id="ARBA00052017"/>
    </source>
</evidence>
<keyword evidence="5 10" id="KW-0378">Hydrolase</keyword>
<dbReference type="SUPFAM" id="SSF52972">
    <property type="entry name" value="ITPase-like"/>
    <property type="match status" value="1"/>
</dbReference>
<proteinExistence type="inferred from homology"/>
<comment type="function">
    <text evidence="10">Pyrophosphatase that catalyzes the hydrolysis of nucleoside triphosphates to their monophosphate derivatives, with a high preference for the non-canonical purine nucleotides XTP (xanthosine triphosphate), dITP (deoxyinosine triphosphate) and ITP. Seems to function as a house-cleaning enzyme that removes non-canonical purine nucleotides from the nucleotide pool, thus preventing their incorporation into DNA/RNA and avoiding chromosomal lesions.</text>
</comment>
<evidence type="ECO:0000256" key="1">
    <source>
        <dbReference type="ARBA" id="ARBA00008023"/>
    </source>
</evidence>
<comment type="catalytic activity">
    <reaction evidence="10">
        <text>ITP + H2O = IMP + diphosphate + H(+)</text>
        <dbReference type="Rhea" id="RHEA:29399"/>
        <dbReference type="ChEBI" id="CHEBI:15377"/>
        <dbReference type="ChEBI" id="CHEBI:15378"/>
        <dbReference type="ChEBI" id="CHEBI:33019"/>
        <dbReference type="ChEBI" id="CHEBI:58053"/>
        <dbReference type="ChEBI" id="CHEBI:61402"/>
        <dbReference type="EC" id="3.6.1.66"/>
    </reaction>
</comment>
<dbReference type="HAMAP" id="MF_01405">
    <property type="entry name" value="Non_canon_purine_NTPase"/>
    <property type="match status" value="1"/>
</dbReference>
<keyword evidence="3 10" id="KW-0479">Metal-binding</keyword>
<comment type="catalytic activity">
    <reaction evidence="9 10">
        <text>XTP + H2O = XMP + diphosphate + H(+)</text>
        <dbReference type="Rhea" id="RHEA:28610"/>
        <dbReference type="ChEBI" id="CHEBI:15377"/>
        <dbReference type="ChEBI" id="CHEBI:15378"/>
        <dbReference type="ChEBI" id="CHEBI:33019"/>
        <dbReference type="ChEBI" id="CHEBI:57464"/>
        <dbReference type="ChEBI" id="CHEBI:61314"/>
        <dbReference type="EC" id="3.6.1.66"/>
    </reaction>
</comment>
<feature type="binding site" evidence="10">
    <location>
        <begin position="179"/>
        <end position="180"/>
    </location>
    <ligand>
        <name>substrate</name>
    </ligand>
</feature>
<evidence type="ECO:0000256" key="10">
    <source>
        <dbReference type="HAMAP-Rule" id="MF_01405"/>
    </source>
</evidence>
<dbReference type="CDD" id="cd00515">
    <property type="entry name" value="HAM1"/>
    <property type="match status" value="1"/>
</dbReference>
<dbReference type="FunFam" id="3.90.950.10:FF:000001">
    <property type="entry name" value="dITP/XTP pyrophosphatase"/>
    <property type="match status" value="1"/>
</dbReference>
<dbReference type="NCBIfam" id="TIGR00042">
    <property type="entry name" value="RdgB/HAM1 family non-canonical purine NTP pyrophosphatase"/>
    <property type="match status" value="1"/>
</dbReference>
<keyword evidence="6 10" id="KW-0460">Magnesium</keyword>
<feature type="active site" description="Proton acceptor" evidence="10">
    <location>
        <position position="72"/>
    </location>
</feature>
<dbReference type="GO" id="GO:0036222">
    <property type="term" value="F:XTP diphosphatase activity"/>
    <property type="evidence" value="ECO:0007669"/>
    <property type="project" value="UniProtKB-UniRule"/>
</dbReference>
<dbReference type="Pfam" id="PF01725">
    <property type="entry name" value="Ham1p_like"/>
    <property type="match status" value="1"/>
</dbReference>
<protein>
    <recommendedName>
        <fullName evidence="10">dITP/XTP pyrophosphatase</fullName>
        <ecNumber evidence="10">3.6.1.66</ecNumber>
    </recommendedName>
    <alternativeName>
        <fullName evidence="10">Non-canonical purine NTP pyrophosphatase</fullName>
    </alternativeName>
    <alternativeName>
        <fullName evidence="10">Non-standard purine NTP pyrophosphatase</fullName>
    </alternativeName>
    <alternativeName>
        <fullName evidence="10">Nucleoside-triphosphate diphosphatase</fullName>
    </alternativeName>
    <alternativeName>
        <fullName evidence="10">Nucleoside-triphosphate pyrophosphatase</fullName>
        <shortName evidence="10">NTPase</shortName>
    </alternativeName>
</protein>
<dbReference type="GO" id="GO:0005829">
    <property type="term" value="C:cytosol"/>
    <property type="evidence" value="ECO:0007669"/>
    <property type="project" value="TreeGrafter"/>
</dbReference>
<dbReference type="EC" id="3.6.1.66" evidence="10"/>
<dbReference type="GO" id="GO:0017111">
    <property type="term" value="F:ribonucleoside triphosphate phosphatase activity"/>
    <property type="evidence" value="ECO:0007669"/>
    <property type="project" value="InterPro"/>
</dbReference>
<accession>A0AAE4C3V6</accession>
<evidence type="ECO:0000256" key="11">
    <source>
        <dbReference type="RuleBase" id="RU003781"/>
    </source>
</evidence>
<evidence type="ECO:0000256" key="8">
    <source>
        <dbReference type="ARBA" id="ARBA00051875"/>
    </source>
</evidence>
<comment type="caution">
    <text evidence="12">The sequence shown here is derived from an EMBL/GenBank/DDBJ whole genome shotgun (WGS) entry which is preliminary data.</text>
</comment>
<dbReference type="GO" id="GO:0036220">
    <property type="term" value="F:ITP diphosphatase activity"/>
    <property type="evidence" value="ECO:0007669"/>
    <property type="project" value="UniProtKB-UniRule"/>
</dbReference>
<keyword evidence="7 10" id="KW-0546">Nucleotide metabolism</keyword>
<comment type="catalytic activity">
    <reaction evidence="8 10">
        <text>dITP + H2O = dIMP + diphosphate + H(+)</text>
        <dbReference type="Rhea" id="RHEA:28342"/>
        <dbReference type="ChEBI" id="CHEBI:15377"/>
        <dbReference type="ChEBI" id="CHEBI:15378"/>
        <dbReference type="ChEBI" id="CHEBI:33019"/>
        <dbReference type="ChEBI" id="CHEBI:61194"/>
        <dbReference type="ChEBI" id="CHEBI:61382"/>
        <dbReference type="EC" id="3.6.1.66"/>
    </reaction>
</comment>
<evidence type="ECO:0000313" key="12">
    <source>
        <dbReference type="EMBL" id="MDR6526070.1"/>
    </source>
</evidence>
<dbReference type="GO" id="GO:0009117">
    <property type="term" value="P:nucleotide metabolic process"/>
    <property type="evidence" value="ECO:0007669"/>
    <property type="project" value="UniProtKB-KW"/>
</dbReference>
<dbReference type="AlphaFoldDB" id="A0AAE4C3V6"/>
<dbReference type="GO" id="GO:0046872">
    <property type="term" value="F:metal ion binding"/>
    <property type="evidence" value="ECO:0007669"/>
    <property type="project" value="UniProtKB-KW"/>
</dbReference>
<feature type="binding site" evidence="10">
    <location>
        <position position="72"/>
    </location>
    <ligand>
        <name>Mg(2+)</name>
        <dbReference type="ChEBI" id="CHEBI:18420"/>
    </ligand>
</feature>
<comment type="caution">
    <text evidence="10">Lacks conserved residue(s) required for the propagation of feature annotation.</text>
</comment>
<evidence type="ECO:0000313" key="13">
    <source>
        <dbReference type="Proteomes" id="UP001184861"/>
    </source>
</evidence>
<dbReference type="GO" id="GO:0009146">
    <property type="term" value="P:purine nucleoside triphosphate catabolic process"/>
    <property type="evidence" value="ECO:0007669"/>
    <property type="project" value="UniProtKB-UniRule"/>
</dbReference>
<feature type="binding site" evidence="10">
    <location>
        <position position="174"/>
    </location>
    <ligand>
        <name>substrate</name>
    </ligand>
</feature>
<evidence type="ECO:0000256" key="7">
    <source>
        <dbReference type="ARBA" id="ARBA00023080"/>
    </source>
</evidence>
<feature type="binding site" evidence="10">
    <location>
        <begin position="11"/>
        <end position="16"/>
    </location>
    <ligand>
        <name>substrate</name>
    </ligand>
</feature>
<name>A0AAE4C3V6_9FLAO</name>
<feature type="binding site" evidence="10">
    <location>
        <begin position="151"/>
        <end position="154"/>
    </location>
    <ligand>
        <name>substrate</name>
    </ligand>
</feature>
<dbReference type="EMBL" id="JAVDQY010000001">
    <property type="protein sequence ID" value="MDR6526070.1"/>
    <property type="molecule type" value="Genomic_DNA"/>
</dbReference>
<sequence length="195" mass="22133">MNKEMELLVATHNEHKKEEIQQILASDCIVKSLTDYNIHEEIVEDGDSFHANALIKAKYCFEKTGIPSLGDDSGLVVESLDGRPGIFSARYAGDHDFAKNIEKVLAEMTGIENRKAYFVTVLCYYDENGAQYFEGRVHGNLLTENKGFKGFGYDPIFVPQGHDRTFAEMTPEDKNKISHRRQALDLFMDFLKVTD</sequence>
<dbReference type="GO" id="GO:0035870">
    <property type="term" value="F:dITP diphosphatase activity"/>
    <property type="evidence" value="ECO:0007669"/>
    <property type="project" value="UniProtKB-UniRule"/>
</dbReference>
<evidence type="ECO:0000256" key="4">
    <source>
        <dbReference type="ARBA" id="ARBA00022741"/>
    </source>
</evidence>
<dbReference type="PANTHER" id="PTHR11067:SF9">
    <property type="entry name" value="INOSINE TRIPHOSPHATE PYROPHOSPHATASE"/>
    <property type="match status" value="1"/>
</dbReference>
<evidence type="ECO:0000256" key="6">
    <source>
        <dbReference type="ARBA" id="ARBA00022842"/>
    </source>
</evidence>
<reference evidence="12" key="1">
    <citation type="submission" date="2023-07" db="EMBL/GenBank/DDBJ databases">
        <title>Sorghum-associated microbial communities from plants grown in Nebraska, USA.</title>
        <authorList>
            <person name="Schachtman D."/>
        </authorList>
    </citation>
    <scope>NUCLEOTIDE SEQUENCE</scope>
    <source>
        <strain evidence="12">DS2360</strain>
    </source>
</reference>
<dbReference type="PANTHER" id="PTHR11067">
    <property type="entry name" value="INOSINE TRIPHOSPHATE PYROPHOSPHATASE/HAM1 PROTEIN"/>
    <property type="match status" value="1"/>
</dbReference>
<keyword evidence="4 10" id="KW-0547">Nucleotide-binding</keyword>
<evidence type="ECO:0000256" key="3">
    <source>
        <dbReference type="ARBA" id="ARBA00022723"/>
    </source>
</evidence>
<evidence type="ECO:0000256" key="2">
    <source>
        <dbReference type="ARBA" id="ARBA00011738"/>
    </source>
</evidence>
<dbReference type="Gene3D" id="3.90.950.10">
    <property type="match status" value="1"/>
</dbReference>
<dbReference type="InterPro" id="IPR029001">
    <property type="entry name" value="ITPase-like_fam"/>
</dbReference>
<feature type="binding site" evidence="10">
    <location>
        <position position="73"/>
    </location>
    <ligand>
        <name>substrate</name>
    </ligand>
</feature>
<dbReference type="GO" id="GO:0000166">
    <property type="term" value="F:nucleotide binding"/>
    <property type="evidence" value="ECO:0007669"/>
    <property type="project" value="UniProtKB-KW"/>
</dbReference>
<gene>
    <name evidence="12" type="ORF">J2787_001440</name>
</gene>
<comment type="cofactor">
    <cofactor evidence="10">
        <name>Mg(2+)</name>
        <dbReference type="ChEBI" id="CHEBI:18420"/>
    </cofactor>
    <text evidence="10">Binds 1 Mg(2+) ion per subunit.</text>
</comment>